<accession>A0A8X6QGF4</accession>
<dbReference type="AlphaFoldDB" id="A0A8X6QGF4"/>
<dbReference type="Proteomes" id="UP000887013">
    <property type="component" value="Unassembled WGS sequence"/>
</dbReference>
<sequence length="155" mass="17994">MGMNNSKKKLFVVSEVFDVEALAFAEHMSLIVMPRLDVPFQTSFEKSDHYRRYFLNLEKDIEDNLETHLSSWYELLESNPKLWVVSEESFKRFLDPFSEQFKTVSSSDLFLSLCTKLLMAAALFHNRGVVSAPRLARILISSFISKRFKFGVIIN</sequence>
<dbReference type="OrthoDB" id="6419367at2759"/>
<reference evidence="1" key="1">
    <citation type="submission" date="2020-08" db="EMBL/GenBank/DDBJ databases">
        <title>Multicomponent nature underlies the extraordinary mechanical properties of spider dragline silk.</title>
        <authorList>
            <person name="Kono N."/>
            <person name="Nakamura H."/>
            <person name="Mori M."/>
            <person name="Yoshida Y."/>
            <person name="Ohtoshi R."/>
            <person name="Malay A.D."/>
            <person name="Moran D.A.P."/>
            <person name="Tomita M."/>
            <person name="Numata K."/>
            <person name="Arakawa K."/>
        </authorList>
    </citation>
    <scope>NUCLEOTIDE SEQUENCE</scope>
</reference>
<dbReference type="EMBL" id="BMAW01078868">
    <property type="protein sequence ID" value="GFU12841.1"/>
    <property type="molecule type" value="Genomic_DNA"/>
</dbReference>
<evidence type="ECO:0000313" key="2">
    <source>
        <dbReference type="Proteomes" id="UP000887013"/>
    </source>
</evidence>
<name>A0A8X6QGF4_NEPPI</name>
<proteinExistence type="predicted"/>
<organism evidence="1 2">
    <name type="scientific">Nephila pilipes</name>
    <name type="common">Giant wood spider</name>
    <name type="synonym">Nephila maculata</name>
    <dbReference type="NCBI Taxonomy" id="299642"/>
    <lineage>
        <taxon>Eukaryota</taxon>
        <taxon>Metazoa</taxon>
        <taxon>Ecdysozoa</taxon>
        <taxon>Arthropoda</taxon>
        <taxon>Chelicerata</taxon>
        <taxon>Arachnida</taxon>
        <taxon>Araneae</taxon>
        <taxon>Araneomorphae</taxon>
        <taxon>Entelegynae</taxon>
        <taxon>Araneoidea</taxon>
        <taxon>Nephilidae</taxon>
        <taxon>Nephila</taxon>
    </lineage>
</organism>
<protein>
    <submittedName>
        <fullName evidence="1">Uncharacterized protein</fullName>
    </submittedName>
</protein>
<gene>
    <name evidence="1" type="ORF">NPIL_638341</name>
</gene>
<keyword evidence="2" id="KW-1185">Reference proteome</keyword>
<evidence type="ECO:0000313" key="1">
    <source>
        <dbReference type="EMBL" id="GFU12841.1"/>
    </source>
</evidence>
<comment type="caution">
    <text evidence="1">The sequence shown here is derived from an EMBL/GenBank/DDBJ whole genome shotgun (WGS) entry which is preliminary data.</text>
</comment>